<dbReference type="Proteomes" id="UP001218629">
    <property type="component" value="Chromosome"/>
</dbReference>
<sequence length="424" mass="45815">MNRWETVDTQGSGEQAANPGKSGIRLDDIAPKHYNSPVQWLTLDWTRLSTTGGRSVKRPERVAVIGVGILGACVGWNLSRRGTKVVFIDAGKPGEGVTNWSFSWVNASNKTVRKSYFDLNVASMAAHRELAETLGPDSWWYPRGHLRWADDPATEAKLLETAALLADWDYQVEALTGIEVRRRLEPALTVPDEVPVLFYPDEAWVHGRHLVGRLVGQAVASGAELRAGTAVRDIGTRADGSVRTVALSDGSCLDVDIVVNAAGPSACNVAGLVARPLPMRREPGVVTRISCERVPVHRPMHAPHIEIRPDGDASAALHSREIDALIEAGESPSELARLLRELARHVVPALGNSRITGTRVSNRPIPADGFPSVGTVPSVPGYYEAVSHSGITLGPLIGRLLASEIHGGKRDQMLADFRPDRFPA</sequence>
<dbReference type="SUPFAM" id="SSF51905">
    <property type="entry name" value="FAD/NAD(P)-binding domain"/>
    <property type="match status" value="1"/>
</dbReference>
<reference evidence="4 5" key="1">
    <citation type="submission" date="2022-03" db="EMBL/GenBank/DDBJ databases">
        <title>Streptomyces yunnanensis P86,complete genome.</title>
        <authorList>
            <person name="Chen S."/>
            <person name="Zhang Q."/>
        </authorList>
    </citation>
    <scope>NUCLEOTIDE SEQUENCE [LARGE SCALE GENOMIC DNA]</scope>
    <source>
        <strain evidence="4 5">P86</strain>
    </source>
</reference>
<proteinExistence type="predicted"/>
<dbReference type="PANTHER" id="PTHR13847:SF289">
    <property type="entry name" value="GLYCINE OXIDASE"/>
    <property type="match status" value="1"/>
</dbReference>
<evidence type="ECO:0000256" key="2">
    <source>
        <dbReference type="SAM" id="MobiDB-lite"/>
    </source>
</evidence>
<dbReference type="Gene3D" id="3.30.9.10">
    <property type="entry name" value="D-Amino Acid Oxidase, subunit A, domain 2"/>
    <property type="match status" value="1"/>
</dbReference>
<dbReference type="InterPro" id="IPR006076">
    <property type="entry name" value="FAD-dep_OxRdtase"/>
</dbReference>
<gene>
    <name evidence="4" type="ORF">MOV08_04255</name>
</gene>
<dbReference type="InterPro" id="IPR036188">
    <property type="entry name" value="FAD/NAD-bd_sf"/>
</dbReference>
<feature type="domain" description="FAD dependent oxidoreductase" evidence="3">
    <location>
        <begin position="61"/>
        <end position="403"/>
    </location>
</feature>
<organism evidence="4 5">
    <name type="scientific">Streptomyces yunnanensis</name>
    <dbReference type="NCBI Taxonomy" id="156453"/>
    <lineage>
        <taxon>Bacteria</taxon>
        <taxon>Bacillati</taxon>
        <taxon>Actinomycetota</taxon>
        <taxon>Actinomycetes</taxon>
        <taxon>Kitasatosporales</taxon>
        <taxon>Streptomycetaceae</taxon>
        <taxon>Streptomyces</taxon>
    </lineage>
</organism>
<name>A0ABY8A1N1_9ACTN</name>
<accession>A0ABY8A1N1</accession>
<evidence type="ECO:0000313" key="4">
    <source>
        <dbReference type="EMBL" id="WEB38584.1"/>
    </source>
</evidence>
<keyword evidence="1" id="KW-0560">Oxidoreductase</keyword>
<dbReference type="EMBL" id="CP095749">
    <property type="protein sequence ID" value="WEB38584.1"/>
    <property type="molecule type" value="Genomic_DNA"/>
</dbReference>
<evidence type="ECO:0000313" key="5">
    <source>
        <dbReference type="Proteomes" id="UP001218629"/>
    </source>
</evidence>
<dbReference type="Pfam" id="PF01266">
    <property type="entry name" value="DAO"/>
    <property type="match status" value="1"/>
</dbReference>
<protein>
    <submittedName>
        <fullName evidence="4">FAD-binding oxidoreductase</fullName>
    </submittedName>
</protein>
<keyword evidence="5" id="KW-1185">Reference proteome</keyword>
<evidence type="ECO:0000259" key="3">
    <source>
        <dbReference type="Pfam" id="PF01266"/>
    </source>
</evidence>
<dbReference type="PANTHER" id="PTHR13847">
    <property type="entry name" value="SARCOSINE DEHYDROGENASE-RELATED"/>
    <property type="match status" value="1"/>
</dbReference>
<dbReference type="Gene3D" id="3.50.50.60">
    <property type="entry name" value="FAD/NAD(P)-binding domain"/>
    <property type="match status" value="1"/>
</dbReference>
<feature type="region of interest" description="Disordered" evidence="2">
    <location>
        <begin position="1"/>
        <end position="24"/>
    </location>
</feature>
<evidence type="ECO:0000256" key="1">
    <source>
        <dbReference type="ARBA" id="ARBA00023002"/>
    </source>
</evidence>
<dbReference type="RefSeq" id="WP_275306320.1">
    <property type="nucleotide sequence ID" value="NZ_CP095749.1"/>
</dbReference>